<dbReference type="PANTHER" id="PTHR34984:SF1">
    <property type="entry name" value="CARBON STORAGE REGULATOR"/>
    <property type="match status" value="1"/>
</dbReference>
<dbReference type="AlphaFoldDB" id="A0A1H7CEM5"/>
<evidence type="ECO:0000256" key="3">
    <source>
        <dbReference type="ARBA" id="ARBA00022845"/>
    </source>
</evidence>
<comment type="subunit">
    <text evidence="5">Homodimer; the beta-strands of each monomer intercalate to form a hydrophobic core, while the alpha-helices form wings that extend away from the core.</text>
</comment>
<evidence type="ECO:0000313" key="6">
    <source>
        <dbReference type="EMBL" id="SEJ88151.1"/>
    </source>
</evidence>
<evidence type="ECO:0000256" key="2">
    <source>
        <dbReference type="ARBA" id="ARBA00022491"/>
    </source>
</evidence>
<dbReference type="PANTHER" id="PTHR34984">
    <property type="entry name" value="CARBON STORAGE REGULATOR"/>
    <property type="match status" value="1"/>
</dbReference>
<dbReference type="FunFam" id="2.60.40.4380:FF:000002">
    <property type="entry name" value="Translational regulator CsrA"/>
    <property type="match status" value="1"/>
</dbReference>
<comment type="subcellular location">
    <subcellularLocation>
        <location evidence="5">Cytoplasm</location>
    </subcellularLocation>
</comment>
<protein>
    <recommendedName>
        <fullName evidence="5">Translational regulator CsrA</fullName>
    </recommendedName>
</protein>
<sequence>MLALTRKPGQQIMIGDNIIIHVVDVQGDNVRLGIEAPKAIKIYRSELYQAIVEENKKAVASSHENVDLANVLKNK</sequence>
<dbReference type="Proteomes" id="UP000199662">
    <property type="component" value="Unassembled WGS sequence"/>
</dbReference>
<dbReference type="GO" id="GO:1902208">
    <property type="term" value="P:regulation of bacterial-type flagellum assembly"/>
    <property type="evidence" value="ECO:0007669"/>
    <property type="project" value="UniProtKB-UniRule"/>
</dbReference>
<keyword evidence="5" id="KW-1005">Bacterial flagellum biogenesis</keyword>
<dbReference type="GO" id="GO:0006402">
    <property type="term" value="P:mRNA catabolic process"/>
    <property type="evidence" value="ECO:0007669"/>
    <property type="project" value="InterPro"/>
</dbReference>
<keyword evidence="3 5" id="KW-0810">Translation regulation</keyword>
<dbReference type="InterPro" id="IPR003751">
    <property type="entry name" value="CsrA"/>
</dbReference>
<name>A0A1H7CEM5_9FIRM</name>
<evidence type="ECO:0000256" key="5">
    <source>
        <dbReference type="HAMAP-Rule" id="MF_00167"/>
    </source>
</evidence>
<dbReference type="NCBIfam" id="TIGR00202">
    <property type="entry name" value="csrA"/>
    <property type="match status" value="1"/>
</dbReference>
<dbReference type="GO" id="GO:0006109">
    <property type="term" value="P:regulation of carbohydrate metabolic process"/>
    <property type="evidence" value="ECO:0007669"/>
    <property type="project" value="InterPro"/>
</dbReference>
<organism evidence="6 7">
    <name type="scientific">Propionispira arboris</name>
    <dbReference type="NCBI Taxonomy" id="84035"/>
    <lineage>
        <taxon>Bacteria</taxon>
        <taxon>Bacillati</taxon>
        <taxon>Bacillota</taxon>
        <taxon>Negativicutes</taxon>
        <taxon>Selenomonadales</taxon>
        <taxon>Selenomonadaceae</taxon>
        <taxon>Propionispira</taxon>
    </lineage>
</organism>
<keyword evidence="4 5" id="KW-0694">RNA-binding</keyword>
<reference evidence="7" key="1">
    <citation type="submission" date="2016-10" db="EMBL/GenBank/DDBJ databases">
        <authorList>
            <person name="Varghese N."/>
            <person name="Submissions S."/>
        </authorList>
    </citation>
    <scope>NUCLEOTIDE SEQUENCE [LARGE SCALE GENOMIC DNA]</scope>
    <source>
        <strain evidence="7">DSM 2179</strain>
    </source>
</reference>
<dbReference type="GO" id="GO:0048027">
    <property type="term" value="F:mRNA 5'-UTR binding"/>
    <property type="evidence" value="ECO:0007669"/>
    <property type="project" value="UniProtKB-UniRule"/>
</dbReference>
<keyword evidence="1 5" id="KW-0963">Cytoplasm</keyword>
<dbReference type="GO" id="GO:0005829">
    <property type="term" value="C:cytosol"/>
    <property type="evidence" value="ECO:0007669"/>
    <property type="project" value="TreeGrafter"/>
</dbReference>
<dbReference type="HAMAP" id="MF_00167">
    <property type="entry name" value="CsrA"/>
    <property type="match status" value="1"/>
</dbReference>
<dbReference type="Gene3D" id="2.60.40.4380">
    <property type="entry name" value="Translational regulator CsrA"/>
    <property type="match status" value="1"/>
</dbReference>
<accession>A0A1H7CEM5</accession>
<dbReference type="EMBL" id="FNZK01000021">
    <property type="protein sequence ID" value="SEJ88151.1"/>
    <property type="molecule type" value="Genomic_DNA"/>
</dbReference>
<comment type="function">
    <text evidence="5">A translational regulator that binds mRNA to regulate translation initiation and/or mRNA stability. Usually binds in the 5'-UTR at or near the Shine-Dalgarno sequence preventing ribosome-binding, thus repressing translation. Its main target seems to be the major flagellin gene, while its function is anatagonized by FliW.</text>
</comment>
<keyword evidence="2 5" id="KW-0678">Repressor</keyword>
<dbReference type="Pfam" id="PF02599">
    <property type="entry name" value="CsrA"/>
    <property type="match status" value="1"/>
</dbReference>
<evidence type="ECO:0000256" key="4">
    <source>
        <dbReference type="ARBA" id="ARBA00022884"/>
    </source>
</evidence>
<evidence type="ECO:0000313" key="7">
    <source>
        <dbReference type="Proteomes" id="UP000199662"/>
    </source>
</evidence>
<dbReference type="SUPFAM" id="SSF117130">
    <property type="entry name" value="CsrA-like"/>
    <property type="match status" value="1"/>
</dbReference>
<keyword evidence="7" id="KW-1185">Reference proteome</keyword>
<evidence type="ECO:0000256" key="1">
    <source>
        <dbReference type="ARBA" id="ARBA00022490"/>
    </source>
</evidence>
<dbReference type="NCBIfam" id="NF002469">
    <property type="entry name" value="PRK01712.1"/>
    <property type="match status" value="1"/>
</dbReference>
<gene>
    <name evidence="5" type="primary">csrA</name>
    <name evidence="6" type="ORF">SAMN05660742_12165</name>
</gene>
<dbReference type="RefSeq" id="WP_091834630.1">
    <property type="nucleotide sequence ID" value="NZ_FNZK01000021.1"/>
</dbReference>
<proteinExistence type="inferred from homology"/>
<dbReference type="GO" id="GO:0044781">
    <property type="term" value="P:bacterial-type flagellum organization"/>
    <property type="evidence" value="ECO:0007669"/>
    <property type="project" value="UniProtKB-KW"/>
</dbReference>
<dbReference type="InterPro" id="IPR036107">
    <property type="entry name" value="CsrA_sf"/>
</dbReference>
<dbReference type="GO" id="GO:0045947">
    <property type="term" value="P:negative regulation of translational initiation"/>
    <property type="evidence" value="ECO:0007669"/>
    <property type="project" value="UniProtKB-UniRule"/>
</dbReference>
<dbReference type="STRING" id="84035.SAMN05660742_12165"/>
<comment type="similarity">
    <text evidence="5">Belongs to the CsrA/RsmA family.</text>
</comment>